<evidence type="ECO:0000256" key="2">
    <source>
        <dbReference type="SAM" id="MobiDB-lite"/>
    </source>
</evidence>
<dbReference type="GO" id="GO:0004252">
    <property type="term" value="F:serine-type endopeptidase activity"/>
    <property type="evidence" value="ECO:0007669"/>
    <property type="project" value="InterPro"/>
</dbReference>
<dbReference type="SUPFAM" id="SSF50494">
    <property type="entry name" value="Trypsin-like serine proteases"/>
    <property type="match status" value="1"/>
</dbReference>
<dbReference type="EMBL" id="JASPKZ010000467">
    <property type="protein sequence ID" value="KAJ9599816.1"/>
    <property type="molecule type" value="Genomic_DNA"/>
</dbReference>
<dbReference type="InterPro" id="IPR018114">
    <property type="entry name" value="TRYPSIN_HIS"/>
</dbReference>
<evidence type="ECO:0000259" key="3">
    <source>
        <dbReference type="Pfam" id="PF00089"/>
    </source>
</evidence>
<sequence length="93" mass="9946">MTSRPTTIPTATTTRSSTPDLTTARPTVAPSEECGQPAVPTFRVAGGEESLPGKWPWMAAIFLLDKGKELFICGGSLIGPRHILTAAHCTFKY</sequence>
<gene>
    <name evidence="4" type="ORF">L9F63_009856</name>
</gene>
<proteinExistence type="predicted"/>
<dbReference type="AlphaFoldDB" id="A0AAD8ERL2"/>
<dbReference type="PANTHER" id="PTHR24252">
    <property type="entry name" value="ACROSIN-RELATED"/>
    <property type="match status" value="1"/>
</dbReference>
<dbReference type="PROSITE" id="PS00134">
    <property type="entry name" value="TRYPSIN_HIS"/>
    <property type="match status" value="1"/>
</dbReference>
<keyword evidence="5" id="KW-1185">Reference proteome</keyword>
<keyword evidence="1" id="KW-1015">Disulfide bond</keyword>
<evidence type="ECO:0000313" key="4">
    <source>
        <dbReference type="EMBL" id="KAJ9599816.1"/>
    </source>
</evidence>
<organism evidence="4 5">
    <name type="scientific">Diploptera punctata</name>
    <name type="common">Pacific beetle cockroach</name>
    <dbReference type="NCBI Taxonomy" id="6984"/>
    <lineage>
        <taxon>Eukaryota</taxon>
        <taxon>Metazoa</taxon>
        <taxon>Ecdysozoa</taxon>
        <taxon>Arthropoda</taxon>
        <taxon>Hexapoda</taxon>
        <taxon>Insecta</taxon>
        <taxon>Pterygota</taxon>
        <taxon>Neoptera</taxon>
        <taxon>Polyneoptera</taxon>
        <taxon>Dictyoptera</taxon>
        <taxon>Blattodea</taxon>
        <taxon>Blaberoidea</taxon>
        <taxon>Blaberidae</taxon>
        <taxon>Diplopterinae</taxon>
        <taxon>Diploptera</taxon>
    </lineage>
</organism>
<dbReference type="InterPro" id="IPR009003">
    <property type="entry name" value="Peptidase_S1_PA"/>
</dbReference>
<comment type="caution">
    <text evidence="4">The sequence shown here is derived from an EMBL/GenBank/DDBJ whole genome shotgun (WGS) entry which is preliminary data.</text>
</comment>
<reference evidence="4" key="1">
    <citation type="journal article" date="2023" name="IScience">
        <title>Live-bearing cockroach genome reveals convergent evolutionary mechanisms linked to viviparity in insects and beyond.</title>
        <authorList>
            <person name="Fouks B."/>
            <person name="Harrison M.C."/>
            <person name="Mikhailova A.A."/>
            <person name="Marchal E."/>
            <person name="English S."/>
            <person name="Carruthers M."/>
            <person name="Jennings E.C."/>
            <person name="Chiamaka E.L."/>
            <person name="Frigard R.A."/>
            <person name="Pippel M."/>
            <person name="Attardo G.M."/>
            <person name="Benoit J.B."/>
            <person name="Bornberg-Bauer E."/>
            <person name="Tobe S.S."/>
        </authorList>
    </citation>
    <scope>NUCLEOTIDE SEQUENCE</scope>
    <source>
        <strain evidence="4">Stay&amp;Tobe</strain>
    </source>
</reference>
<feature type="non-terminal residue" evidence="4">
    <location>
        <position position="1"/>
    </location>
</feature>
<evidence type="ECO:0000256" key="1">
    <source>
        <dbReference type="ARBA" id="ARBA00023157"/>
    </source>
</evidence>
<feature type="domain" description="Peptidase S1" evidence="3">
    <location>
        <begin position="45"/>
        <end position="89"/>
    </location>
</feature>
<dbReference type="InterPro" id="IPR043504">
    <property type="entry name" value="Peptidase_S1_PA_chymotrypsin"/>
</dbReference>
<evidence type="ECO:0000313" key="5">
    <source>
        <dbReference type="Proteomes" id="UP001233999"/>
    </source>
</evidence>
<dbReference type="PANTHER" id="PTHR24252:SF7">
    <property type="entry name" value="HYALIN"/>
    <property type="match status" value="1"/>
</dbReference>
<feature type="compositionally biased region" description="Low complexity" evidence="2">
    <location>
        <begin position="1"/>
        <end position="23"/>
    </location>
</feature>
<dbReference type="GO" id="GO:0006508">
    <property type="term" value="P:proteolysis"/>
    <property type="evidence" value="ECO:0007669"/>
    <property type="project" value="InterPro"/>
</dbReference>
<accession>A0AAD8ERL2</accession>
<name>A0AAD8ERL2_DIPPU</name>
<dbReference type="Pfam" id="PF00089">
    <property type="entry name" value="Trypsin"/>
    <property type="match status" value="1"/>
</dbReference>
<feature type="region of interest" description="Disordered" evidence="2">
    <location>
        <begin position="1"/>
        <end position="38"/>
    </location>
</feature>
<dbReference type="InterPro" id="IPR001254">
    <property type="entry name" value="Trypsin_dom"/>
</dbReference>
<dbReference type="Gene3D" id="2.40.10.10">
    <property type="entry name" value="Trypsin-like serine proteases"/>
    <property type="match status" value="1"/>
</dbReference>
<reference evidence="4" key="2">
    <citation type="submission" date="2023-05" db="EMBL/GenBank/DDBJ databases">
        <authorList>
            <person name="Fouks B."/>
        </authorList>
    </citation>
    <scope>NUCLEOTIDE SEQUENCE</scope>
    <source>
        <strain evidence="4">Stay&amp;Tobe</strain>
        <tissue evidence="4">Testes</tissue>
    </source>
</reference>
<protein>
    <recommendedName>
        <fullName evidence="3">Peptidase S1 domain-containing protein</fullName>
    </recommendedName>
</protein>
<dbReference type="Proteomes" id="UP001233999">
    <property type="component" value="Unassembled WGS sequence"/>
</dbReference>